<keyword evidence="2" id="KW-0808">Transferase</keyword>
<evidence type="ECO:0000256" key="4">
    <source>
        <dbReference type="ARBA" id="ARBA00022984"/>
    </source>
</evidence>
<keyword evidence="10" id="KW-1185">Reference proteome</keyword>
<keyword evidence="7" id="KW-1133">Transmembrane helix</keyword>
<gene>
    <name evidence="9" type="ORF">INF26_06865</name>
</gene>
<dbReference type="Proteomes" id="UP001194273">
    <property type="component" value="Unassembled WGS sequence"/>
</dbReference>
<protein>
    <submittedName>
        <fullName evidence="9">L,D-transpeptidase family protein</fullName>
    </submittedName>
</protein>
<proteinExistence type="predicted"/>
<keyword evidence="4 6" id="KW-0573">Peptidoglycan synthesis</keyword>
<reference evidence="9 10" key="1">
    <citation type="submission" date="2020-10" db="EMBL/GenBank/DDBJ databases">
        <title>ChiBAC.</title>
        <authorList>
            <person name="Zenner C."/>
            <person name="Hitch T.C.A."/>
            <person name="Clavel T."/>
        </authorList>
    </citation>
    <scope>NUCLEOTIDE SEQUENCE [LARGE SCALE GENOMIC DNA]</scope>
    <source>
        <strain evidence="9 10">DSM 107455</strain>
    </source>
</reference>
<evidence type="ECO:0000256" key="1">
    <source>
        <dbReference type="ARBA" id="ARBA00004752"/>
    </source>
</evidence>
<dbReference type="PROSITE" id="PS52029">
    <property type="entry name" value="LD_TPASE"/>
    <property type="match status" value="1"/>
</dbReference>
<dbReference type="InterPro" id="IPR038063">
    <property type="entry name" value="Transpep_catalytic_dom"/>
</dbReference>
<organism evidence="9 10">
    <name type="scientific">Thermophilibacter gallinarum</name>
    <dbReference type="NCBI Taxonomy" id="2779357"/>
    <lineage>
        <taxon>Bacteria</taxon>
        <taxon>Bacillati</taxon>
        <taxon>Actinomycetota</taxon>
        <taxon>Coriobacteriia</taxon>
        <taxon>Coriobacteriales</taxon>
        <taxon>Atopobiaceae</taxon>
        <taxon>Thermophilibacter</taxon>
    </lineage>
</organism>
<dbReference type="SUPFAM" id="SSF143985">
    <property type="entry name" value="L,D-transpeptidase pre-catalytic domain-like"/>
    <property type="match status" value="1"/>
</dbReference>
<dbReference type="InterPro" id="IPR038054">
    <property type="entry name" value="LD_TPept-like_central_sf"/>
</dbReference>
<dbReference type="Pfam" id="PF12229">
    <property type="entry name" value="PG_binding_4"/>
    <property type="match status" value="1"/>
</dbReference>
<keyword evidence="7" id="KW-0472">Membrane</keyword>
<evidence type="ECO:0000256" key="7">
    <source>
        <dbReference type="SAM" id="Phobius"/>
    </source>
</evidence>
<name>A0ABR9QU18_9ACTN</name>
<evidence type="ECO:0000313" key="10">
    <source>
        <dbReference type="Proteomes" id="UP001194273"/>
    </source>
</evidence>
<dbReference type="InterPro" id="IPR005490">
    <property type="entry name" value="LD_TPept_cat_dom"/>
</dbReference>
<dbReference type="Gene3D" id="3.10.20.800">
    <property type="match status" value="1"/>
</dbReference>
<dbReference type="Pfam" id="PF03734">
    <property type="entry name" value="YkuD"/>
    <property type="match status" value="1"/>
</dbReference>
<feature type="active site" description="Proton donor/acceptor" evidence="6">
    <location>
        <position position="436"/>
    </location>
</feature>
<evidence type="ECO:0000259" key="8">
    <source>
        <dbReference type="PROSITE" id="PS52029"/>
    </source>
</evidence>
<keyword evidence="3 6" id="KW-0133">Cell shape</keyword>
<comment type="caution">
    <text evidence="9">The sequence shown here is derived from an EMBL/GenBank/DDBJ whole genome shotgun (WGS) entry which is preliminary data.</text>
</comment>
<dbReference type="RefSeq" id="WP_193530168.1">
    <property type="nucleotide sequence ID" value="NZ_JADCJZ010000003.1"/>
</dbReference>
<dbReference type="PANTHER" id="PTHR30582">
    <property type="entry name" value="L,D-TRANSPEPTIDASE"/>
    <property type="match status" value="1"/>
</dbReference>
<accession>A0ABR9QU18</accession>
<dbReference type="InterPro" id="IPR022029">
    <property type="entry name" value="YoaR-like_PG-bd"/>
</dbReference>
<evidence type="ECO:0000256" key="3">
    <source>
        <dbReference type="ARBA" id="ARBA00022960"/>
    </source>
</evidence>
<dbReference type="PANTHER" id="PTHR30582:SF33">
    <property type="entry name" value="EXPORTED PROTEIN"/>
    <property type="match status" value="1"/>
</dbReference>
<evidence type="ECO:0000256" key="5">
    <source>
        <dbReference type="ARBA" id="ARBA00023316"/>
    </source>
</evidence>
<feature type="domain" description="L,D-TPase catalytic" evidence="8">
    <location>
        <begin position="351"/>
        <end position="481"/>
    </location>
</feature>
<evidence type="ECO:0000256" key="6">
    <source>
        <dbReference type="PROSITE-ProRule" id="PRU01373"/>
    </source>
</evidence>
<sequence length="482" mass="51514">MASHMTVNENKSKGKGRRLAWIIPLVVLGVALLAYLGGVAFFNFYFMPGTTLDGQDVSLRSAREVAEEKSQALASYQTHVSGAGVDLTLTAADINLSYDGDTYAREAVDQTEPWAWPVQLASGTRDVNVESGVLFDQQALLALINPFVDQAAQAAGELGGKVVAYDAEQGSFTLDPSATAQYLDSDAVIETLSQGFAAQEPEIVLGSDVIAVEKDDVHAAIDAANAYLGAAGSTLTLDGETAAEVTKDDIAGWVSVSDDLSVSLDSDAVSSWVSSHVKNLNTKGSERTFERPDGKKVKVSGGNYGWKVSAGDAADALVQAVSGGTPQAVEIPFEERGEVVPDSGGRDWGNRYIDIDLSEQHVRLYDENGKVIWESDCVSGNASDGHDTPTGVYAVNSYKARNQTLIGFDEDKDGEPDYESHVSYWIPFVDNVIALHDANWRGSFGGNIYKWGGSHGCVNLPVKKAAEIYELSKVGDVVVVHY</sequence>
<evidence type="ECO:0000256" key="2">
    <source>
        <dbReference type="ARBA" id="ARBA00022679"/>
    </source>
</evidence>
<keyword evidence="7" id="KW-0812">Transmembrane</keyword>
<keyword evidence="5 6" id="KW-0961">Cell wall biogenesis/degradation</keyword>
<feature type="active site" description="Nucleophile" evidence="6">
    <location>
        <position position="457"/>
    </location>
</feature>
<comment type="pathway">
    <text evidence="1 6">Cell wall biogenesis; peptidoglycan biosynthesis.</text>
</comment>
<evidence type="ECO:0000313" key="9">
    <source>
        <dbReference type="EMBL" id="MBE5024570.1"/>
    </source>
</evidence>
<dbReference type="SUPFAM" id="SSF141523">
    <property type="entry name" value="L,D-transpeptidase catalytic domain-like"/>
    <property type="match status" value="1"/>
</dbReference>
<dbReference type="Gene3D" id="2.40.440.10">
    <property type="entry name" value="L,D-transpeptidase catalytic domain-like"/>
    <property type="match status" value="1"/>
</dbReference>
<dbReference type="CDD" id="cd16913">
    <property type="entry name" value="YkuD_like"/>
    <property type="match status" value="1"/>
</dbReference>
<feature type="transmembrane region" description="Helical" evidence="7">
    <location>
        <begin position="21"/>
        <end position="46"/>
    </location>
</feature>
<dbReference type="EMBL" id="JADCJZ010000003">
    <property type="protein sequence ID" value="MBE5024570.1"/>
    <property type="molecule type" value="Genomic_DNA"/>
</dbReference>
<dbReference type="InterPro" id="IPR050979">
    <property type="entry name" value="LD-transpeptidase"/>
</dbReference>